<dbReference type="InterPro" id="IPR041233">
    <property type="entry name" value="Melibiase_C"/>
</dbReference>
<dbReference type="PANTHER" id="PTHR11452">
    <property type="entry name" value="ALPHA-GALACTOSIDASE/ALPHA-N-ACETYLGALACTOSAMINIDASE"/>
    <property type="match status" value="1"/>
</dbReference>
<dbReference type="GO" id="GO:0005975">
    <property type="term" value="P:carbohydrate metabolic process"/>
    <property type="evidence" value="ECO:0007669"/>
    <property type="project" value="InterPro"/>
</dbReference>
<dbReference type="PANTHER" id="PTHR11452:SF33">
    <property type="entry name" value="ALPHA-GALACTOSIDASE 2"/>
    <property type="match status" value="1"/>
</dbReference>
<dbReference type="PROSITE" id="PS51257">
    <property type="entry name" value="PROKAR_LIPOPROTEIN"/>
    <property type="match status" value="1"/>
</dbReference>
<name>A0A285N203_9FLAO</name>
<dbReference type="Pfam" id="PF16499">
    <property type="entry name" value="Melibiase_2"/>
    <property type="match status" value="1"/>
</dbReference>
<comment type="catalytic activity">
    <reaction evidence="5">
        <text>Hydrolysis of terminal, non-reducing alpha-D-galactose residues in alpha-D-galactosides, including galactose oligosaccharides, galactomannans and galactolipids.</text>
        <dbReference type="EC" id="3.2.1.22"/>
    </reaction>
</comment>
<dbReference type="SUPFAM" id="SSF51445">
    <property type="entry name" value="(Trans)glycosidases"/>
    <property type="match status" value="1"/>
</dbReference>
<comment type="similarity">
    <text evidence="1 5">Belongs to the glycosyl hydrolase 27 family.</text>
</comment>
<dbReference type="EMBL" id="OBEH01000007">
    <property type="protein sequence ID" value="SNZ01761.1"/>
    <property type="molecule type" value="Genomic_DNA"/>
</dbReference>
<dbReference type="AlphaFoldDB" id="A0A285N203"/>
<organism evidence="7 8">
    <name type="scientific">Flagellimonas pacifica</name>
    <dbReference type="NCBI Taxonomy" id="1247520"/>
    <lineage>
        <taxon>Bacteria</taxon>
        <taxon>Pseudomonadati</taxon>
        <taxon>Bacteroidota</taxon>
        <taxon>Flavobacteriia</taxon>
        <taxon>Flavobacteriales</taxon>
        <taxon>Flavobacteriaceae</taxon>
        <taxon>Flagellimonas</taxon>
    </lineage>
</organism>
<evidence type="ECO:0000256" key="4">
    <source>
        <dbReference type="ARBA" id="ARBA00023295"/>
    </source>
</evidence>
<proteinExistence type="inferred from homology"/>
<dbReference type="Pfam" id="PF17801">
    <property type="entry name" value="Melibiase_C"/>
    <property type="match status" value="1"/>
</dbReference>
<accession>A0A285N203</accession>
<dbReference type="EC" id="3.2.1.22" evidence="5"/>
<dbReference type="Gene3D" id="3.20.20.70">
    <property type="entry name" value="Aldolase class I"/>
    <property type="match status" value="1"/>
</dbReference>
<dbReference type="GO" id="GO:0004557">
    <property type="term" value="F:alpha-galactosidase activity"/>
    <property type="evidence" value="ECO:0007669"/>
    <property type="project" value="UniProtKB-EC"/>
</dbReference>
<keyword evidence="2" id="KW-0732">Signal</keyword>
<dbReference type="InterPro" id="IPR013785">
    <property type="entry name" value="Aldolase_TIM"/>
</dbReference>
<dbReference type="CDD" id="cd14792">
    <property type="entry name" value="GH27"/>
    <property type="match status" value="1"/>
</dbReference>
<dbReference type="PRINTS" id="PR00740">
    <property type="entry name" value="GLHYDRLASE27"/>
</dbReference>
<dbReference type="InterPro" id="IPR017853">
    <property type="entry name" value="GH"/>
</dbReference>
<keyword evidence="3 5" id="KW-0378">Hydrolase</keyword>
<dbReference type="RefSeq" id="WP_097047200.1">
    <property type="nucleotide sequence ID" value="NZ_OBEH01000007.1"/>
</dbReference>
<reference evidence="8" key="1">
    <citation type="submission" date="2017-09" db="EMBL/GenBank/DDBJ databases">
        <authorList>
            <person name="Varghese N."/>
            <person name="Submissions S."/>
        </authorList>
    </citation>
    <scope>NUCLEOTIDE SEQUENCE [LARGE SCALE GENOMIC DNA]</scope>
    <source>
        <strain evidence="8">DSM 25885</strain>
    </source>
</reference>
<evidence type="ECO:0000259" key="6">
    <source>
        <dbReference type="Pfam" id="PF17801"/>
    </source>
</evidence>
<dbReference type="SUPFAM" id="SSF51011">
    <property type="entry name" value="Glycosyl hydrolase domain"/>
    <property type="match status" value="1"/>
</dbReference>
<dbReference type="InterPro" id="IPR013780">
    <property type="entry name" value="Glyco_hydro_b"/>
</dbReference>
<feature type="domain" description="Alpha galactosidase C-terminal" evidence="6">
    <location>
        <begin position="343"/>
        <end position="415"/>
    </location>
</feature>
<dbReference type="InterPro" id="IPR002241">
    <property type="entry name" value="Glyco_hydro_27"/>
</dbReference>
<gene>
    <name evidence="7" type="ORF">SAMN06265377_3604</name>
</gene>
<protein>
    <recommendedName>
        <fullName evidence="5">Alpha-galactosidase</fullName>
        <ecNumber evidence="5">3.2.1.22</ecNumber>
    </recommendedName>
    <alternativeName>
        <fullName evidence="5">Melibiase</fullName>
    </alternativeName>
</protein>
<evidence type="ECO:0000313" key="8">
    <source>
        <dbReference type="Proteomes" id="UP000219048"/>
    </source>
</evidence>
<keyword evidence="4 5" id="KW-0326">Glycosidase</keyword>
<dbReference type="OrthoDB" id="9807519at2"/>
<dbReference type="Gene3D" id="2.60.40.1180">
    <property type="entry name" value="Golgi alpha-mannosidase II"/>
    <property type="match status" value="1"/>
</dbReference>
<evidence type="ECO:0000256" key="5">
    <source>
        <dbReference type="RuleBase" id="RU361168"/>
    </source>
</evidence>
<dbReference type="Proteomes" id="UP000219048">
    <property type="component" value="Unassembled WGS sequence"/>
</dbReference>
<evidence type="ECO:0000256" key="1">
    <source>
        <dbReference type="ARBA" id="ARBA00009743"/>
    </source>
</evidence>
<evidence type="ECO:0000313" key="7">
    <source>
        <dbReference type="EMBL" id="SNZ01761.1"/>
    </source>
</evidence>
<evidence type="ECO:0000256" key="3">
    <source>
        <dbReference type="ARBA" id="ARBA00022801"/>
    </source>
</evidence>
<keyword evidence="8" id="KW-1185">Reference proteome</keyword>
<sequence>MKKLICPICIIALISCNNSPKEKKSEPAEMPVNKEKLLAPTPPMGWNSWNWFGKKDINEKIMYEVIDAIDQSGLKTAGYEYVVIDGGWRDTKLGENGALLAHPVKFPNGIKPLADYAHSKGLKFGLHTVPGTADCINDPVGGYGNEEVQIQQFVDWGIDFVKIDRCRFEGGWDLDILHKTYAKWKRLLEEKSDRDVLISISAYEWFDWNAEIGQMARTTEDISAKVSGMSGNDAQFDGQIPEENNAWGLLTVMEIAEENNKWATYAGNGYWNDPDMLVTGEHGLTFAEQKSHFALWCIMSSPLMLGNDPRNMSEEEKSIILNKDAISINQDPTEQGKRIIKNTDTEVWAKNLKDNQVAVLLLNRNQENKKNIALNLEDVGIFQKINIKDVYAGKDIGTASGLISHDTPPKSSLFLLLSKTVDQ</sequence>
<keyword evidence="5" id="KW-1015">Disulfide bond</keyword>
<evidence type="ECO:0000256" key="2">
    <source>
        <dbReference type="ARBA" id="ARBA00022729"/>
    </source>
</evidence>